<dbReference type="RefSeq" id="WP_144436091.1">
    <property type="nucleotide sequence ID" value="NZ_CXWA01000006.1"/>
</dbReference>
<proteinExistence type="inferred from homology"/>
<evidence type="ECO:0000259" key="8">
    <source>
        <dbReference type="PROSITE" id="PS50192"/>
    </source>
</evidence>
<dbReference type="SUPFAM" id="SSF158472">
    <property type="entry name" value="HAMP domain-like"/>
    <property type="match status" value="1"/>
</dbReference>
<dbReference type="InterPro" id="IPR024478">
    <property type="entry name" value="HlyB_4HB_MCP"/>
</dbReference>
<dbReference type="PROSITE" id="PS50885">
    <property type="entry name" value="HAMP"/>
    <property type="match status" value="1"/>
</dbReference>
<dbReference type="InterPro" id="IPR032255">
    <property type="entry name" value="HBM"/>
</dbReference>
<comment type="subcellular location">
    <subcellularLocation>
        <location evidence="1">Cell inner membrane</location>
        <topology evidence="1">Multi-pass membrane protein</topology>
    </subcellularLocation>
</comment>
<dbReference type="InterPro" id="IPR003660">
    <property type="entry name" value="HAMP_dom"/>
</dbReference>
<feature type="domain" description="Methyl-accepting transducer" evidence="7">
    <location>
        <begin position="419"/>
        <end position="648"/>
    </location>
</feature>
<dbReference type="Pfam" id="PF00015">
    <property type="entry name" value="MCPsignal"/>
    <property type="match status" value="1"/>
</dbReference>
<dbReference type="STRING" id="311410.LA5095_00486"/>
<dbReference type="GO" id="GO:0005886">
    <property type="term" value="C:plasma membrane"/>
    <property type="evidence" value="ECO:0007669"/>
    <property type="project" value="UniProtKB-SubCell"/>
</dbReference>
<keyword evidence="11" id="KW-1185">Reference proteome</keyword>
<dbReference type="InterPro" id="IPR004089">
    <property type="entry name" value="MCPsignal_dom"/>
</dbReference>
<feature type="compositionally biased region" description="Polar residues" evidence="6">
    <location>
        <begin position="632"/>
        <end position="646"/>
    </location>
</feature>
<dbReference type="PANTHER" id="PTHR32089:SF112">
    <property type="entry name" value="LYSOZYME-LIKE PROTEIN-RELATED"/>
    <property type="match status" value="1"/>
</dbReference>
<dbReference type="SMART" id="SM00304">
    <property type="entry name" value="HAMP"/>
    <property type="match status" value="1"/>
</dbReference>
<dbReference type="AlphaFoldDB" id="A0A0M6ZD49"/>
<dbReference type="PROSITE" id="PS50111">
    <property type="entry name" value="CHEMOTAXIS_TRANSDUC_2"/>
    <property type="match status" value="1"/>
</dbReference>
<sequence length="775" mass="85507">MAWFFNMRITQKLLLAFGVLLLILAFLGGKSALMFRTLDHEFTEFTEHGNALAAATDITQSFSDMEIKAIEFVANSTEENLQQVDAAHTKVVQQISDKIKKLHVPEEIERLEDARKHVEIYWGNFKKLAHERELQHDIVDNSLHAAGDKLQYEIVTVFKHKQEQDSKNGKPAETLELVTDAMIHLLIARDHANRFVYSGLESELDYALKEVERVKKDLTSDAMAKLDGEDKKLVNDALHQIDVYVSALEEFRVLEKDITHLENDVMFSEAKIIAKDLDIIKEFAINAEHKLEEQVHAQTAESIMFSLGGTAIGFVIGLAAAILLGRMISRPINGLSKTMSDLSHNRLDTLIPEAKGKDEIAEMTQSVIVFRDGLVERQKMREEQERNRETTNRRRDELDQMIGIFGNTIRGIFKRMSDSSTEMSETAVTLTETSENSTSQATVLDKEASDTSSMVATVSSAAEELISSIQEIRRNADHSAEIAARASGRVEETKANFTELVTASDQITSVVDLIREIADQTNLLALNATIEAARAGEAGKGFAVVASEVKELAAQTARATGEISNQVGAVQRTAQSAEHSIGEIYGTVREINDVATSIASSVTQQESATSEIARSMETVSSSATRVRDSVSVMRQNSEDTASSSKLVQDGSSVVYDEAVLLGDEVETFLDAIGSRGDDETYRIYEVDWAATLEIDGRLINATTTKISSAYCTVNTKLNLAPGTPVVFACEELSMTIKARVAMVEDNSTTLQFPLNLDHISELKMLLEQMNLQAAA</sequence>
<reference evidence="11" key="1">
    <citation type="submission" date="2015-07" db="EMBL/GenBank/DDBJ databases">
        <authorList>
            <person name="Rodrigo-Torres Lidia"/>
            <person name="Arahal R.David."/>
        </authorList>
    </citation>
    <scope>NUCLEOTIDE SEQUENCE [LARGE SCALE GENOMIC DNA]</scope>
    <source>
        <strain evidence="11">CECT 5096</strain>
    </source>
</reference>
<organism evidence="10 11">
    <name type="scientific">Roseibium album</name>
    <dbReference type="NCBI Taxonomy" id="311410"/>
    <lineage>
        <taxon>Bacteria</taxon>
        <taxon>Pseudomonadati</taxon>
        <taxon>Pseudomonadota</taxon>
        <taxon>Alphaproteobacteria</taxon>
        <taxon>Hyphomicrobiales</taxon>
        <taxon>Stappiaceae</taxon>
        <taxon>Roseibium</taxon>
    </lineage>
</organism>
<feature type="domain" description="HAMP" evidence="9">
    <location>
        <begin position="326"/>
        <end position="379"/>
    </location>
</feature>
<feature type="region of interest" description="Disordered" evidence="6">
    <location>
        <begin position="626"/>
        <end position="646"/>
    </location>
</feature>
<evidence type="ECO:0000256" key="6">
    <source>
        <dbReference type="SAM" id="MobiDB-lite"/>
    </source>
</evidence>
<dbReference type="InterPro" id="IPR000727">
    <property type="entry name" value="T_SNARE_dom"/>
</dbReference>
<comment type="similarity">
    <text evidence="4">Belongs to the methyl-accepting chemotaxis (MCP) protein family.</text>
</comment>
<name>A0A0M6ZD49_9HYPH</name>
<evidence type="ECO:0000313" key="11">
    <source>
        <dbReference type="Proteomes" id="UP000049983"/>
    </source>
</evidence>
<keyword evidence="2" id="KW-0997">Cell inner membrane</keyword>
<evidence type="ECO:0000259" key="9">
    <source>
        <dbReference type="PROSITE" id="PS50885"/>
    </source>
</evidence>
<dbReference type="Gene3D" id="1.10.8.500">
    <property type="entry name" value="HAMP domain in histidine kinase"/>
    <property type="match status" value="1"/>
</dbReference>
<keyword evidence="2" id="KW-0472">Membrane</keyword>
<evidence type="ECO:0000259" key="7">
    <source>
        <dbReference type="PROSITE" id="PS50111"/>
    </source>
</evidence>
<evidence type="ECO:0000256" key="5">
    <source>
        <dbReference type="PROSITE-ProRule" id="PRU00284"/>
    </source>
</evidence>
<evidence type="ECO:0000256" key="1">
    <source>
        <dbReference type="ARBA" id="ARBA00004429"/>
    </source>
</evidence>
<evidence type="ECO:0000313" key="10">
    <source>
        <dbReference type="EMBL" id="CTQ73364.1"/>
    </source>
</evidence>
<dbReference type="CDD" id="cd06225">
    <property type="entry name" value="HAMP"/>
    <property type="match status" value="1"/>
</dbReference>
<evidence type="ECO:0000256" key="3">
    <source>
        <dbReference type="ARBA" id="ARBA00023224"/>
    </source>
</evidence>
<dbReference type="Proteomes" id="UP000049983">
    <property type="component" value="Unassembled WGS sequence"/>
</dbReference>
<feature type="domain" description="T-SNARE coiled-coil homology" evidence="8">
    <location>
        <begin position="571"/>
        <end position="633"/>
    </location>
</feature>
<dbReference type="PANTHER" id="PTHR32089">
    <property type="entry name" value="METHYL-ACCEPTING CHEMOTAXIS PROTEIN MCPB"/>
    <property type="match status" value="1"/>
</dbReference>
<dbReference type="Pfam" id="PF12729">
    <property type="entry name" value="4HB_MCP_1"/>
    <property type="match status" value="1"/>
</dbReference>
<evidence type="ECO:0000256" key="4">
    <source>
        <dbReference type="ARBA" id="ARBA00029447"/>
    </source>
</evidence>
<dbReference type="OrthoDB" id="9765776at2"/>
<keyword evidence="3 5" id="KW-0807">Transducer</keyword>
<gene>
    <name evidence="10" type="primary">mcp2_3</name>
    <name evidence="10" type="ORF">LA5096_03626</name>
</gene>
<keyword evidence="2" id="KW-1003">Cell membrane</keyword>
<dbReference type="GO" id="GO:0007165">
    <property type="term" value="P:signal transduction"/>
    <property type="evidence" value="ECO:0007669"/>
    <property type="project" value="UniProtKB-KW"/>
</dbReference>
<dbReference type="EMBL" id="CXWC01000011">
    <property type="protein sequence ID" value="CTQ73364.1"/>
    <property type="molecule type" value="Genomic_DNA"/>
</dbReference>
<dbReference type="Pfam" id="PF00672">
    <property type="entry name" value="HAMP"/>
    <property type="match status" value="1"/>
</dbReference>
<dbReference type="Gene3D" id="1.10.287.950">
    <property type="entry name" value="Methyl-accepting chemotaxis protein"/>
    <property type="match status" value="1"/>
</dbReference>
<dbReference type="PROSITE" id="PS50192">
    <property type="entry name" value="T_SNARE"/>
    <property type="match status" value="1"/>
</dbReference>
<dbReference type="SMART" id="SM00283">
    <property type="entry name" value="MA"/>
    <property type="match status" value="1"/>
</dbReference>
<dbReference type="GeneID" id="97670964"/>
<protein>
    <submittedName>
        <fullName evidence="10">Methyl-accepting chemotaxis protein 2</fullName>
    </submittedName>
</protein>
<dbReference type="SUPFAM" id="SSF58104">
    <property type="entry name" value="Methyl-accepting chemotaxis protein (MCP) signaling domain"/>
    <property type="match status" value="1"/>
</dbReference>
<dbReference type="SMART" id="SM01358">
    <property type="entry name" value="HBM"/>
    <property type="match status" value="1"/>
</dbReference>
<evidence type="ECO:0000256" key="2">
    <source>
        <dbReference type="ARBA" id="ARBA00022519"/>
    </source>
</evidence>
<accession>A0A0M6ZD49</accession>